<evidence type="ECO:0000259" key="1">
    <source>
        <dbReference type="PROSITE" id="PS50021"/>
    </source>
</evidence>
<dbReference type="GO" id="GO:0051015">
    <property type="term" value="F:actin filament binding"/>
    <property type="evidence" value="ECO:0007669"/>
    <property type="project" value="TreeGrafter"/>
</dbReference>
<sequence>MSSECDKGKVDEELRRDDFNEDLARGVILWMKRMTGIPFSDKGTKEYFTHVMSDGVVFSYLIHELEPGAIPRENPPFEFSARKNITQFLDFVKKHLPEEYLFKVSDLKEGADPTPVLMCLKELAIQSEKLFNVADKELLKDIPALNN</sequence>
<dbReference type="SUPFAM" id="SSF47576">
    <property type="entry name" value="Calponin-homology domain, CH-domain"/>
    <property type="match status" value="1"/>
</dbReference>
<dbReference type="AlphaFoldDB" id="A0A8S1HG92"/>
<dbReference type="Pfam" id="PF00307">
    <property type="entry name" value="CH"/>
    <property type="match status" value="1"/>
</dbReference>
<organism evidence="2 3">
    <name type="scientific">Caenorhabditis auriculariae</name>
    <dbReference type="NCBI Taxonomy" id="2777116"/>
    <lineage>
        <taxon>Eukaryota</taxon>
        <taxon>Metazoa</taxon>
        <taxon>Ecdysozoa</taxon>
        <taxon>Nematoda</taxon>
        <taxon>Chromadorea</taxon>
        <taxon>Rhabditida</taxon>
        <taxon>Rhabditina</taxon>
        <taxon>Rhabditomorpha</taxon>
        <taxon>Rhabditoidea</taxon>
        <taxon>Rhabditidae</taxon>
        <taxon>Peloderinae</taxon>
        <taxon>Caenorhabditis</taxon>
    </lineage>
</organism>
<dbReference type="InterPro" id="IPR001715">
    <property type="entry name" value="CH_dom"/>
</dbReference>
<dbReference type="PANTHER" id="PTHR47385">
    <property type="entry name" value="CALPONIN"/>
    <property type="match status" value="1"/>
</dbReference>
<reference evidence="2" key="1">
    <citation type="submission" date="2020-10" db="EMBL/GenBank/DDBJ databases">
        <authorList>
            <person name="Kikuchi T."/>
        </authorList>
    </citation>
    <scope>NUCLEOTIDE SEQUENCE</scope>
    <source>
        <strain evidence="2">NKZ352</strain>
    </source>
</reference>
<accession>A0A8S1HG92</accession>
<evidence type="ECO:0000313" key="2">
    <source>
        <dbReference type="EMBL" id="CAD6194285.1"/>
    </source>
</evidence>
<feature type="domain" description="Calponin-homology (CH)" evidence="1">
    <location>
        <begin position="21"/>
        <end position="128"/>
    </location>
</feature>
<dbReference type="InterPro" id="IPR036872">
    <property type="entry name" value="CH_dom_sf"/>
</dbReference>
<dbReference type="PANTHER" id="PTHR47385:SF14">
    <property type="entry name" value="TRANSGELIN"/>
    <property type="match status" value="1"/>
</dbReference>
<dbReference type="Proteomes" id="UP000835052">
    <property type="component" value="Unassembled WGS sequence"/>
</dbReference>
<name>A0A8S1HG92_9PELO</name>
<dbReference type="Gene3D" id="1.10.418.10">
    <property type="entry name" value="Calponin-like domain"/>
    <property type="match status" value="1"/>
</dbReference>
<dbReference type="InterPro" id="IPR050606">
    <property type="entry name" value="Calponin-like"/>
</dbReference>
<protein>
    <recommendedName>
        <fullName evidence="1">Calponin-homology (CH) domain-containing protein</fullName>
    </recommendedName>
</protein>
<dbReference type="SMART" id="SM00033">
    <property type="entry name" value="CH"/>
    <property type="match status" value="1"/>
</dbReference>
<keyword evidence="3" id="KW-1185">Reference proteome</keyword>
<dbReference type="CDD" id="cd00014">
    <property type="entry name" value="CH_SF"/>
    <property type="match status" value="1"/>
</dbReference>
<dbReference type="GO" id="GO:0015629">
    <property type="term" value="C:actin cytoskeleton"/>
    <property type="evidence" value="ECO:0007669"/>
    <property type="project" value="TreeGrafter"/>
</dbReference>
<dbReference type="PROSITE" id="PS50021">
    <property type="entry name" value="CH"/>
    <property type="match status" value="1"/>
</dbReference>
<comment type="caution">
    <text evidence="2">The sequence shown here is derived from an EMBL/GenBank/DDBJ whole genome shotgun (WGS) entry which is preliminary data.</text>
</comment>
<proteinExistence type="predicted"/>
<gene>
    <name evidence="2" type="ORF">CAUJ_LOCUS10204</name>
</gene>
<evidence type="ECO:0000313" key="3">
    <source>
        <dbReference type="Proteomes" id="UP000835052"/>
    </source>
</evidence>
<dbReference type="EMBL" id="CAJGYM010000043">
    <property type="protein sequence ID" value="CAD6194285.1"/>
    <property type="molecule type" value="Genomic_DNA"/>
</dbReference>
<dbReference type="GO" id="GO:0007015">
    <property type="term" value="P:actin filament organization"/>
    <property type="evidence" value="ECO:0007669"/>
    <property type="project" value="TreeGrafter"/>
</dbReference>